<gene>
    <name evidence="12" type="ORF">AUCHE_24_00590</name>
</gene>
<dbReference type="OrthoDB" id="3847604at2"/>
<dbReference type="NCBIfam" id="TIGR03919">
    <property type="entry name" value="T7SS_EccB"/>
    <property type="match status" value="1"/>
</dbReference>
<evidence type="ECO:0000256" key="6">
    <source>
        <dbReference type="ARBA" id="ARBA00022801"/>
    </source>
</evidence>
<evidence type="ECO:0000313" key="12">
    <source>
        <dbReference type="EMBL" id="GAB79404.1"/>
    </source>
</evidence>
<dbReference type="Gene3D" id="2.40.50.910">
    <property type="entry name" value="Type VII secretion system EccB, repeat 3 domain"/>
    <property type="match status" value="1"/>
</dbReference>
<keyword evidence="7" id="KW-0067">ATP-binding</keyword>
<dbReference type="EMBL" id="BAGZ01000024">
    <property type="protein sequence ID" value="GAB79404.1"/>
    <property type="molecule type" value="Genomic_DNA"/>
</dbReference>
<keyword evidence="13" id="KW-1185">Reference proteome</keyword>
<evidence type="ECO:0000256" key="9">
    <source>
        <dbReference type="ARBA" id="ARBA00023136"/>
    </source>
</evidence>
<organism evidence="12 13">
    <name type="scientific">Austwickia chelonae NBRC 105200</name>
    <dbReference type="NCBI Taxonomy" id="1184607"/>
    <lineage>
        <taxon>Bacteria</taxon>
        <taxon>Bacillati</taxon>
        <taxon>Actinomycetota</taxon>
        <taxon>Actinomycetes</taxon>
        <taxon>Micrococcales</taxon>
        <taxon>Dermatophilaceae</taxon>
        <taxon>Austwickia</taxon>
    </lineage>
</organism>
<dbReference type="Pfam" id="PF05108">
    <property type="entry name" value="T7SS_ESX1_EccB"/>
    <property type="match status" value="1"/>
</dbReference>
<dbReference type="InterPro" id="IPR007795">
    <property type="entry name" value="T7SS_EccB"/>
</dbReference>
<dbReference type="PANTHER" id="PTHR40765">
    <property type="entry name" value="ESX-2 SECRETION SYSTEM ATPASE ECCB2"/>
    <property type="match status" value="1"/>
</dbReference>
<dbReference type="AlphaFoldDB" id="K6VRL2"/>
<evidence type="ECO:0000256" key="2">
    <source>
        <dbReference type="ARBA" id="ARBA00008149"/>
    </source>
</evidence>
<evidence type="ECO:0000256" key="8">
    <source>
        <dbReference type="ARBA" id="ARBA00022989"/>
    </source>
</evidence>
<proteinExistence type="inferred from homology"/>
<evidence type="ECO:0000256" key="5">
    <source>
        <dbReference type="ARBA" id="ARBA00022741"/>
    </source>
</evidence>
<dbReference type="STRING" id="100225.SAMN05421595_3053"/>
<dbReference type="eggNOG" id="COG3266">
    <property type="taxonomic scope" value="Bacteria"/>
</dbReference>
<keyword evidence="5" id="KW-0547">Nucleotide-binding</keyword>
<evidence type="ECO:0000256" key="4">
    <source>
        <dbReference type="ARBA" id="ARBA00022692"/>
    </source>
</evidence>
<evidence type="ECO:0000256" key="10">
    <source>
        <dbReference type="SAM" id="MobiDB-lite"/>
    </source>
</evidence>
<sequence length="553" mass="57340">MQMAADRGSTTQVQAYRFGVQRLKEAVATGEAYRRDPHGPRSGTAFLVGVVIASLGLAGMLVYGIIKPAPSVGDATVLVDTDTGVSYVVRERVLHPTTNLTSAMLAAAPAASGEVPLRRQSDIVRRVNTESIKEFSRGSLLGIPDAPGSVPDDAHQLDSRWTVCDETQKDPGGPPQPLPGLKTTVVIGENGGGIQPGPEVASLVTADRGNTTYLLMDGHRSKVNLRDPKLALGLGIDNAKLRPISLGLLNAIPERPEIVSPSVPDQGKPIQLASRRLSIGDVVRAEQATTGRTYYVVHNDGVQKITSVTADLLRSVTGQHGDIPAVPPSDLSNAKITSHPLDTSPYPTVRPSLVDAATSPVLCLDWAAAEGGPQRTIYPTRAVPLPSGVKPVEAPAKETNHSAQRIYVRPGWGLVVGPWPDGATANDGNPVLITDRGMSFPVADARTLRLLGLGQRVQAVSPELVKLLPQGPGLDTQAALRLAEARGSGPAPTKTPDASPSSSPPTSSAPSASPSASATPTATGQAEGSPSPSPGASAKSSTPGTTARPSPSR</sequence>
<dbReference type="GO" id="GO:0005576">
    <property type="term" value="C:extracellular region"/>
    <property type="evidence" value="ECO:0007669"/>
    <property type="project" value="TreeGrafter"/>
</dbReference>
<comment type="caution">
    <text evidence="12">The sequence shown here is derived from an EMBL/GenBank/DDBJ whole genome shotgun (WGS) entry which is preliminary data.</text>
</comment>
<dbReference type="InterPro" id="IPR042485">
    <property type="entry name" value="T7SS_EccB_R3"/>
</dbReference>
<dbReference type="InterPro" id="IPR044857">
    <property type="entry name" value="T7SS_EccB_R1"/>
</dbReference>
<keyword evidence="9 11" id="KW-0472">Membrane</keyword>
<evidence type="ECO:0000256" key="3">
    <source>
        <dbReference type="ARBA" id="ARBA00022475"/>
    </source>
</evidence>
<evidence type="ECO:0000256" key="7">
    <source>
        <dbReference type="ARBA" id="ARBA00022840"/>
    </source>
</evidence>
<feature type="region of interest" description="Disordered" evidence="10">
    <location>
        <begin position="485"/>
        <end position="553"/>
    </location>
</feature>
<dbReference type="PANTHER" id="PTHR40765:SF2">
    <property type="entry name" value="ESX-2 SECRETION SYSTEM ATPASE ECCB2"/>
    <property type="match status" value="1"/>
</dbReference>
<evidence type="ECO:0000256" key="1">
    <source>
        <dbReference type="ARBA" id="ARBA00004162"/>
    </source>
</evidence>
<feature type="transmembrane region" description="Helical" evidence="11">
    <location>
        <begin position="44"/>
        <end position="66"/>
    </location>
</feature>
<keyword evidence="3" id="KW-1003">Cell membrane</keyword>
<dbReference type="Proteomes" id="UP000008495">
    <property type="component" value="Unassembled WGS sequence"/>
</dbReference>
<evidence type="ECO:0000256" key="11">
    <source>
        <dbReference type="SAM" id="Phobius"/>
    </source>
</evidence>
<evidence type="ECO:0000313" key="13">
    <source>
        <dbReference type="Proteomes" id="UP000008495"/>
    </source>
</evidence>
<reference evidence="12 13" key="1">
    <citation type="submission" date="2012-08" db="EMBL/GenBank/DDBJ databases">
        <title>Whole genome shotgun sequence of Austwickia chelonae NBRC 105200.</title>
        <authorList>
            <person name="Yoshida I."/>
            <person name="Hosoyama A."/>
            <person name="Tsuchikane K."/>
            <person name="Katsumata H."/>
            <person name="Ando Y."/>
            <person name="Ohji S."/>
            <person name="Hamada M."/>
            <person name="Tamura T."/>
            <person name="Yamazoe A."/>
            <person name="Yamazaki S."/>
            <person name="Fujita N."/>
        </authorList>
    </citation>
    <scope>NUCLEOTIDE SEQUENCE [LARGE SCALE GENOMIC DNA]</scope>
    <source>
        <strain evidence="12 13">NBRC 105200</strain>
    </source>
</reference>
<dbReference type="GO" id="GO:0005886">
    <property type="term" value="C:plasma membrane"/>
    <property type="evidence" value="ECO:0007669"/>
    <property type="project" value="UniProtKB-SubCell"/>
</dbReference>
<comment type="subcellular location">
    <subcellularLocation>
        <location evidence="1">Cell membrane</location>
        <topology evidence="1">Single-pass membrane protein</topology>
    </subcellularLocation>
</comment>
<keyword evidence="8 11" id="KW-1133">Transmembrane helix</keyword>
<accession>K6VRL2</accession>
<dbReference type="GO" id="GO:0005524">
    <property type="term" value="F:ATP binding"/>
    <property type="evidence" value="ECO:0007669"/>
    <property type="project" value="UniProtKB-KW"/>
</dbReference>
<protein>
    <recommendedName>
        <fullName evidence="14">Type VII secretion protein EccB</fullName>
    </recommendedName>
</protein>
<keyword evidence="6" id="KW-0378">Hydrolase</keyword>
<name>K6VRL2_9MICO</name>
<evidence type="ECO:0008006" key="14">
    <source>
        <dbReference type="Google" id="ProtNLM"/>
    </source>
</evidence>
<feature type="compositionally biased region" description="Low complexity" evidence="10">
    <location>
        <begin position="490"/>
        <end position="544"/>
    </location>
</feature>
<comment type="similarity">
    <text evidence="2">Belongs to the EccB family.</text>
</comment>
<dbReference type="Gene3D" id="3.30.2390.20">
    <property type="entry name" value="Type VII secretion system EccB, repeat 1 domain"/>
    <property type="match status" value="1"/>
</dbReference>
<dbReference type="GO" id="GO:0016787">
    <property type="term" value="F:hydrolase activity"/>
    <property type="evidence" value="ECO:0007669"/>
    <property type="project" value="UniProtKB-KW"/>
</dbReference>
<keyword evidence="4 11" id="KW-0812">Transmembrane</keyword>